<dbReference type="Proteomes" id="UP000750502">
    <property type="component" value="Unassembled WGS sequence"/>
</dbReference>
<dbReference type="GO" id="GO:0009116">
    <property type="term" value="P:nucleoside metabolic process"/>
    <property type="evidence" value="ECO:0007669"/>
    <property type="project" value="InterPro"/>
</dbReference>
<dbReference type="OrthoDB" id="674604at2759"/>
<gene>
    <name evidence="1" type="ORF">H9Q72_003730</name>
</gene>
<comment type="caution">
    <text evidence="1">The sequence shown here is derived from an EMBL/GenBank/DDBJ whole genome shotgun (WGS) entry which is preliminary data.</text>
</comment>
<dbReference type="PANTHER" id="PTHR46082">
    <property type="entry name" value="ATP/GTP-BINDING PROTEIN-RELATED"/>
    <property type="match status" value="1"/>
</dbReference>
<dbReference type="EMBL" id="JADFTT010000091">
    <property type="protein sequence ID" value="KAG5768904.1"/>
    <property type="molecule type" value="Genomic_DNA"/>
</dbReference>
<sequence length="207" mass="22358">MKLKSSELYTVAWITALPIERAAALALLHEKHSKPCGFVQQKADSNSYSWGRIGEHNIVITSLKAGGKGTISAATTVSELLCSLPHIRIGLLVGIGGGIPKSEHGHPDIRLGDVVVSNPHGTTGGVVQYDFGKAKAEGVWERTGSLNEPPAVLLNALDNLKATHLATPPKTFDLLQQMWDANDGYIREVDNDYTYQGDQQQSDKVFS</sequence>
<organism evidence="1 2">
    <name type="scientific">Fusarium xylarioides</name>
    <dbReference type="NCBI Taxonomy" id="221167"/>
    <lineage>
        <taxon>Eukaryota</taxon>
        <taxon>Fungi</taxon>
        <taxon>Dikarya</taxon>
        <taxon>Ascomycota</taxon>
        <taxon>Pezizomycotina</taxon>
        <taxon>Sordariomycetes</taxon>
        <taxon>Hypocreomycetidae</taxon>
        <taxon>Hypocreales</taxon>
        <taxon>Nectriaceae</taxon>
        <taxon>Fusarium</taxon>
        <taxon>Fusarium fujikuroi species complex</taxon>
    </lineage>
</organism>
<dbReference type="InterPro" id="IPR053137">
    <property type="entry name" value="NLR-like"/>
</dbReference>
<name>A0A9P7IVT7_9HYPO</name>
<accession>A0A9P7IVT7</accession>
<dbReference type="Gene3D" id="3.40.50.1580">
    <property type="entry name" value="Nucleoside phosphorylase domain"/>
    <property type="match status" value="1"/>
</dbReference>
<evidence type="ECO:0000313" key="2">
    <source>
        <dbReference type="Proteomes" id="UP000750502"/>
    </source>
</evidence>
<keyword evidence="2" id="KW-1185">Reference proteome</keyword>
<dbReference type="PANTHER" id="PTHR46082:SF11">
    <property type="entry name" value="AAA+ ATPASE DOMAIN-CONTAINING PROTEIN-RELATED"/>
    <property type="match status" value="1"/>
</dbReference>
<dbReference type="AlphaFoldDB" id="A0A9P7IVT7"/>
<protein>
    <recommendedName>
        <fullName evidence="3">Nucleoside phosphorylase domain-containing protein</fullName>
    </recommendedName>
</protein>
<dbReference type="GO" id="GO:0003824">
    <property type="term" value="F:catalytic activity"/>
    <property type="evidence" value="ECO:0007669"/>
    <property type="project" value="InterPro"/>
</dbReference>
<evidence type="ECO:0008006" key="3">
    <source>
        <dbReference type="Google" id="ProtNLM"/>
    </source>
</evidence>
<dbReference type="InterPro" id="IPR035994">
    <property type="entry name" value="Nucleoside_phosphorylase_sf"/>
</dbReference>
<proteinExistence type="predicted"/>
<reference evidence="1" key="2">
    <citation type="submission" date="2020-10" db="EMBL/GenBank/DDBJ databases">
        <authorList>
            <person name="Peck L.D."/>
            <person name="Nowell R.W."/>
            <person name="Flood J."/>
            <person name="Ryan M.J."/>
            <person name="Barraclough T.G."/>
        </authorList>
    </citation>
    <scope>NUCLEOTIDE SEQUENCE</scope>
    <source>
        <strain evidence="1">IMI 127659i</strain>
    </source>
</reference>
<dbReference type="SUPFAM" id="SSF53167">
    <property type="entry name" value="Purine and uridine phosphorylases"/>
    <property type="match status" value="1"/>
</dbReference>
<evidence type="ECO:0000313" key="1">
    <source>
        <dbReference type="EMBL" id="KAG5768904.1"/>
    </source>
</evidence>
<reference evidence="1" key="1">
    <citation type="journal article" date="2020" name="bioRxiv">
        <title>Historical genomics reveals the evolutionary mechanisms behind multiple outbreaks of the host-specific coffee wilt pathogen Fusarium xylarioides.</title>
        <authorList>
            <person name="Peck D."/>
            <person name="Nowell R.W."/>
            <person name="Flood J."/>
            <person name="Ryan M.J."/>
            <person name="Barraclough T.G."/>
        </authorList>
    </citation>
    <scope>NUCLEOTIDE SEQUENCE</scope>
    <source>
        <strain evidence="1">IMI 127659i</strain>
    </source>
</reference>